<dbReference type="EMBL" id="JANVFU010000001">
    <property type="protein sequence ID" value="KAJ3750289.1"/>
    <property type="molecule type" value="Genomic_DNA"/>
</dbReference>
<evidence type="ECO:0000256" key="1">
    <source>
        <dbReference type="SAM" id="MobiDB-lite"/>
    </source>
</evidence>
<feature type="compositionally biased region" description="Polar residues" evidence="1">
    <location>
        <begin position="229"/>
        <end position="239"/>
    </location>
</feature>
<proteinExistence type="predicted"/>
<feature type="region of interest" description="Disordered" evidence="1">
    <location>
        <begin position="188"/>
        <end position="343"/>
    </location>
</feature>
<name>A0A9W8PAI6_9AGAR</name>
<evidence type="ECO:0000313" key="2">
    <source>
        <dbReference type="EMBL" id="KAJ3750289.1"/>
    </source>
</evidence>
<protein>
    <submittedName>
        <fullName evidence="2">Uncharacterized protein</fullName>
    </submittedName>
</protein>
<organism evidence="2 3">
    <name type="scientific">Lentinula detonsa</name>
    <dbReference type="NCBI Taxonomy" id="2804962"/>
    <lineage>
        <taxon>Eukaryota</taxon>
        <taxon>Fungi</taxon>
        <taxon>Dikarya</taxon>
        <taxon>Basidiomycota</taxon>
        <taxon>Agaricomycotina</taxon>
        <taxon>Agaricomycetes</taxon>
        <taxon>Agaricomycetidae</taxon>
        <taxon>Agaricales</taxon>
        <taxon>Marasmiineae</taxon>
        <taxon>Omphalotaceae</taxon>
        <taxon>Lentinula</taxon>
    </lineage>
</organism>
<feature type="region of interest" description="Disordered" evidence="1">
    <location>
        <begin position="1"/>
        <end position="69"/>
    </location>
</feature>
<dbReference type="AlphaFoldDB" id="A0A9W8PAI6"/>
<dbReference type="Proteomes" id="UP001142393">
    <property type="component" value="Unassembled WGS sequence"/>
</dbReference>
<feature type="compositionally biased region" description="Polar residues" evidence="1">
    <location>
        <begin position="136"/>
        <end position="151"/>
    </location>
</feature>
<feature type="compositionally biased region" description="Low complexity" evidence="1">
    <location>
        <begin position="268"/>
        <end position="301"/>
    </location>
</feature>
<feature type="compositionally biased region" description="Basic residues" evidence="1">
    <location>
        <begin position="24"/>
        <end position="33"/>
    </location>
</feature>
<comment type="caution">
    <text evidence="2">The sequence shown here is derived from an EMBL/GenBank/DDBJ whole genome shotgun (WGS) entry which is preliminary data.</text>
</comment>
<reference evidence="2 3" key="1">
    <citation type="journal article" date="2023" name="Proc. Natl. Acad. Sci. U.S.A.">
        <title>A global phylogenomic analysis of the shiitake genus Lentinula.</title>
        <authorList>
            <person name="Sierra-Patev S."/>
            <person name="Min B."/>
            <person name="Naranjo-Ortiz M."/>
            <person name="Looney B."/>
            <person name="Konkel Z."/>
            <person name="Slot J.C."/>
            <person name="Sakamoto Y."/>
            <person name="Steenwyk J.L."/>
            <person name="Rokas A."/>
            <person name="Carro J."/>
            <person name="Camarero S."/>
            <person name="Ferreira P."/>
            <person name="Molpeceres G."/>
            <person name="Ruiz-Duenas F.J."/>
            <person name="Serrano A."/>
            <person name="Henrissat B."/>
            <person name="Drula E."/>
            <person name="Hughes K.W."/>
            <person name="Mata J.L."/>
            <person name="Ishikawa N.K."/>
            <person name="Vargas-Isla R."/>
            <person name="Ushijima S."/>
            <person name="Smith C.A."/>
            <person name="Donoghue J."/>
            <person name="Ahrendt S."/>
            <person name="Andreopoulos W."/>
            <person name="He G."/>
            <person name="LaButti K."/>
            <person name="Lipzen A."/>
            <person name="Ng V."/>
            <person name="Riley R."/>
            <person name="Sandor L."/>
            <person name="Barry K."/>
            <person name="Martinez A.T."/>
            <person name="Xiao Y."/>
            <person name="Gibbons J.G."/>
            <person name="Terashima K."/>
            <person name="Grigoriev I.V."/>
            <person name="Hibbett D."/>
        </authorList>
    </citation>
    <scope>NUCLEOTIDE SEQUENCE [LARGE SCALE GENOMIC DNA]</scope>
    <source>
        <strain evidence="2 3">TFB7810</strain>
    </source>
</reference>
<feature type="region of interest" description="Disordered" evidence="1">
    <location>
        <begin position="533"/>
        <end position="560"/>
    </location>
</feature>
<feature type="compositionally biased region" description="Polar residues" evidence="1">
    <location>
        <begin position="196"/>
        <end position="220"/>
    </location>
</feature>
<feature type="region of interest" description="Disordered" evidence="1">
    <location>
        <begin position="486"/>
        <end position="506"/>
    </location>
</feature>
<accession>A0A9W8PAI6</accession>
<evidence type="ECO:0000313" key="3">
    <source>
        <dbReference type="Proteomes" id="UP001142393"/>
    </source>
</evidence>
<feature type="region of interest" description="Disordered" evidence="1">
    <location>
        <begin position="81"/>
        <end position="157"/>
    </location>
</feature>
<feature type="compositionally biased region" description="Pro residues" evidence="1">
    <location>
        <begin position="533"/>
        <end position="545"/>
    </location>
</feature>
<feature type="compositionally biased region" description="Basic and acidic residues" evidence="1">
    <location>
        <begin position="321"/>
        <end position="330"/>
    </location>
</feature>
<feature type="compositionally biased region" description="Polar residues" evidence="1">
    <location>
        <begin position="331"/>
        <end position="343"/>
    </location>
</feature>
<sequence>MDSKEIPVPTVPPALSAVPTASNMRRRSARRPLKSSPLTGPALSSEGAIIQDDHIQGRPKPSRISSLPEFSSKLSDQWVESLLPVSATEPNQRNPSPPGHLTKSTSTHSLTQSSSFYPSRRSRPSSRETTHPLPPTLSQNSPRAPHRNSSPLHDAGGKWLITNTYQETPRFSRLSKGSGSNVVMPVSVKEHRRKSQSLASVKSQPNLRSRSVTGTCNSHSGEGGKTIQPRRSFSSLTSKVRQRARALASFNTDATMSDANDPYRSHSRSSSSEDNSDVNSFTSSAPSLPPSSTHSHETPISNLVNVDEDTEVTRPNSVERQLMETWDRQRSGSNASSTDSCDSNFGVLKSRTKVALRMSRSFVHSRAPSSADPILSSTVSPTFGIPRKHVKGFSFLSFTSSDDSHSFHVPPVPSLPDAIGITTISDTSSTSDSDLATDDTFIDYQKEAKQLLYDAFPRPPSLHHDAIPSIFPASLSDNYPFEVDSPSGHTLAKSPTPVLKARPTGAPLRTPISVKPLSGSQSPQSLVFYAVPSPTPVSPHTPPFSPSRGDKFDQILPPNSGLKLAGRPYVSTLDLSTPSFFDSPSTSFLSIGDDDDDVDKSKVHGTTSVKAKAKNLSGVLDETGGGRNHAKGHPDHDKTAPKTVGTMKKLWKNLRGGEKDSGKLRV</sequence>
<feature type="region of interest" description="Disordered" evidence="1">
    <location>
        <begin position="615"/>
        <end position="646"/>
    </location>
</feature>
<feature type="compositionally biased region" description="Low complexity" evidence="1">
    <location>
        <begin position="100"/>
        <end position="119"/>
    </location>
</feature>
<keyword evidence="3" id="KW-1185">Reference proteome</keyword>
<feature type="compositionally biased region" description="Polar residues" evidence="1">
    <location>
        <begin position="249"/>
        <end position="258"/>
    </location>
</feature>
<gene>
    <name evidence="2" type="ORF">DFH05DRAFT_62994</name>
</gene>